<dbReference type="GO" id="GO:0004422">
    <property type="term" value="F:hypoxanthine phosphoribosyltransferase activity"/>
    <property type="evidence" value="ECO:0007669"/>
    <property type="project" value="InterPro"/>
</dbReference>
<evidence type="ECO:0000313" key="18">
    <source>
        <dbReference type="EMBL" id="MBC8595497.1"/>
    </source>
</evidence>
<name>A0A926ILY6_9FIRM</name>
<dbReference type="GO" id="GO:0032264">
    <property type="term" value="P:IMP salvage"/>
    <property type="evidence" value="ECO:0007669"/>
    <property type="project" value="TreeGrafter"/>
</dbReference>
<reference evidence="18" key="1">
    <citation type="submission" date="2020-08" db="EMBL/GenBank/DDBJ databases">
        <title>Genome public.</title>
        <authorList>
            <person name="Liu C."/>
            <person name="Sun Q."/>
        </authorList>
    </citation>
    <scope>NUCLEOTIDE SEQUENCE</scope>
    <source>
        <strain evidence="18">NSJ-50</strain>
    </source>
</reference>
<dbReference type="GO" id="GO:0000166">
    <property type="term" value="F:nucleotide binding"/>
    <property type="evidence" value="ECO:0007669"/>
    <property type="project" value="UniProtKB-KW"/>
</dbReference>
<comment type="caution">
    <text evidence="18">The sequence shown here is derived from an EMBL/GenBank/DDBJ whole genome shotgun (WGS) entry which is preliminary data.</text>
</comment>
<evidence type="ECO:0000256" key="11">
    <source>
        <dbReference type="ARBA" id="ARBA00022726"/>
    </source>
</evidence>
<dbReference type="GO" id="GO:0006166">
    <property type="term" value="P:purine ribonucleoside salvage"/>
    <property type="evidence" value="ECO:0007669"/>
    <property type="project" value="UniProtKB-KW"/>
</dbReference>
<dbReference type="Proteomes" id="UP000647416">
    <property type="component" value="Unassembled WGS sequence"/>
</dbReference>
<dbReference type="GO" id="GO:0052657">
    <property type="term" value="F:guanine phosphoribosyltransferase activity"/>
    <property type="evidence" value="ECO:0007669"/>
    <property type="project" value="UniProtKB-ARBA"/>
</dbReference>
<evidence type="ECO:0000256" key="16">
    <source>
        <dbReference type="RuleBase" id="RU364099"/>
    </source>
</evidence>
<dbReference type="InterPro" id="IPR000836">
    <property type="entry name" value="PRTase_dom"/>
</dbReference>
<feature type="domain" description="Phosphoribosyltransferase" evidence="17">
    <location>
        <begin position="12"/>
        <end position="161"/>
    </location>
</feature>
<keyword evidence="9 16" id="KW-0808">Transferase</keyword>
<evidence type="ECO:0000256" key="14">
    <source>
        <dbReference type="ARBA" id="ARBA00048811"/>
    </source>
</evidence>
<dbReference type="GO" id="GO:0000287">
    <property type="term" value="F:magnesium ion binding"/>
    <property type="evidence" value="ECO:0007669"/>
    <property type="project" value="TreeGrafter"/>
</dbReference>
<dbReference type="InterPro" id="IPR029057">
    <property type="entry name" value="PRTase-like"/>
</dbReference>
<proteinExistence type="inferred from homology"/>
<comment type="subcellular location">
    <subcellularLocation>
        <location evidence="3 16">Cytoplasm</location>
    </subcellularLocation>
</comment>
<comment type="function">
    <text evidence="2">Purine salvage pathway enzyme that catalyzes the transfer of the ribosyl-5-phosphate group from 5-phospho-alpha-D-ribose 1-diphosphate (PRPP) to the N9 position of the 6-oxopurines hypoxanthine and guanine to form the corresponding ribonucleotides IMP (inosine 5'-monophosphate) and GMP (guanosine 5'-monophosphate), with the release of PPi.</text>
</comment>
<evidence type="ECO:0000259" key="17">
    <source>
        <dbReference type="Pfam" id="PF00156"/>
    </source>
</evidence>
<evidence type="ECO:0000256" key="5">
    <source>
        <dbReference type="ARBA" id="ARBA00004676"/>
    </source>
</evidence>
<comment type="pathway">
    <text evidence="4 16">Purine metabolism; IMP biosynthesis via salvage pathway; IMP from hypoxanthine: step 1/1.</text>
</comment>
<dbReference type="GO" id="GO:0005829">
    <property type="term" value="C:cytosol"/>
    <property type="evidence" value="ECO:0007669"/>
    <property type="project" value="TreeGrafter"/>
</dbReference>
<evidence type="ECO:0000256" key="10">
    <source>
        <dbReference type="ARBA" id="ARBA00022723"/>
    </source>
</evidence>
<organism evidence="18 19">
    <name type="scientific">Qingrenia yutianensis</name>
    <dbReference type="NCBI Taxonomy" id="2763676"/>
    <lineage>
        <taxon>Bacteria</taxon>
        <taxon>Bacillati</taxon>
        <taxon>Bacillota</taxon>
        <taxon>Clostridia</taxon>
        <taxon>Eubacteriales</taxon>
        <taxon>Oscillospiraceae</taxon>
        <taxon>Qingrenia</taxon>
    </lineage>
</organism>
<dbReference type="CDD" id="cd06223">
    <property type="entry name" value="PRTases_typeI"/>
    <property type="match status" value="1"/>
</dbReference>
<dbReference type="RefSeq" id="WP_262431178.1">
    <property type="nucleotide sequence ID" value="NZ_JACRTE010000001.1"/>
</dbReference>
<dbReference type="InterPro" id="IPR005904">
    <property type="entry name" value="Hxn_phspho_trans"/>
</dbReference>
<evidence type="ECO:0000313" key="19">
    <source>
        <dbReference type="Proteomes" id="UP000647416"/>
    </source>
</evidence>
<comment type="catalytic activity">
    <reaction evidence="15">
        <text>IMP + diphosphate = hypoxanthine + 5-phospho-alpha-D-ribose 1-diphosphate</text>
        <dbReference type="Rhea" id="RHEA:17973"/>
        <dbReference type="ChEBI" id="CHEBI:17368"/>
        <dbReference type="ChEBI" id="CHEBI:33019"/>
        <dbReference type="ChEBI" id="CHEBI:58017"/>
        <dbReference type="ChEBI" id="CHEBI:58053"/>
        <dbReference type="EC" id="2.4.2.8"/>
    </reaction>
    <physiologicalReaction direction="right-to-left" evidence="15">
        <dbReference type="Rhea" id="RHEA:17975"/>
    </physiologicalReaction>
</comment>
<evidence type="ECO:0000256" key="4">
    <source>
        <dbReference type="ARBA" id="ARBA00004669"/>
    </source>
</evidence>
<evidence type="ECO:0000256" key="8">
    <source>
        <dbReference type="ARBA" id="ARBA00022676"/>
    </source>
</evidence>
<dbReference type="Pfam" id="PF00156">
    <property type="entry name" value="Pribosyltran"/>
    <property type="match status" value="1"/>
</dbReference>
<dbReference type="GO" id="GO:0006178">
    <property type="term" value="P:guanine salvage"/>
    <property type="evidence" value="ECO:0007669"/>
    <property type="project" value="TreeGrafter"/>
</dbReference>
<keyword evidence="19" id="KW-1185">Reference proteome</keyword>
<evidence type="ECO:0000256" key="7">
    <source>
        <dbReference type="ARBA" id="ARBA00022490"/>
    </source>
</evidence>
<evidence type="ECO:0000256" key="15">
    <source>
        <dbReference type="ARBA" id="ARBA00049402"/>
    </source>
</evidence>
<evidence type="ECO:0000256" key="1">
    <source>
        <dbReference type="ARBA" id="ARBA00001946"/>
    </source>
</evidence>
<keyword evidence="10 16" id="KW-0479">Metal-binding</keyword>
<dbReference type="Gene3D" id="3.40.50.2020">
    <property type="match status" value="1"/>
</dbReference>
<evidence type="ECO:0000256" key="12">
    <source>
        <dbReference type="ARBA" id="ARBA00022741"/>
    </source>
</evidence>
<keyword evidence="8 16" id="KW-0328">Glycosyltransferase</keyword>
<keyword evidence="12 16" id="KW-0547">Nucleotide-binding</keyword>
<dbReference type="PANTHER" id="PTHR43340">
    <property type="entry name" value="HYPOXANTHINE-GUANINE PHOSPHORIBOSYLTRANSFERASE"/>
    <property type="match status" value="1"/>
</dbReference>
<comment type="similarity">
    <text evidence="6 16">Belongs to the purine/pyrimidine phosphoribosyltransferase family.</text>
</comment>
<dbReference type="FunFam" id="3.40.50.2020:FF:000006">
    <property type="entry name" value="Hypoxanthine phosphoribosyltransferase"/>
    <property type="match status" value="1"/>
</dbReference>
<evidence type="ECO:0000256" key="2">
    <source>
        <dbReference type="ARBA" id="ARBA00002049"/>
    </source>
</evidence>
<dbReference type="EC" id="2.4.2.8" evidence="16"/>
<dbReference type="EMBL" id="JACRTE010000001">
    <property type="protein sequence ID" value="MBC8595497.1"/>
    <property type="molecule type" value="Genomic_DNA"/>
</dbReference>
<evidence type="ECO:0000256" key="6">
    <source>
        <dbReference type="ARBA" id="ARBA00008391"/>
    </source>
</evidence>
<keyword evidence="7 16" id="KW-0963">Cytoplasm</keyword>
<dbReference type="NCBIfam" id="TIGR01203">
    <property type="entry name" value="HGPRTase"/>
    <property type="match status" value="1"/>
</dbReference>
<evidence type="ECO:0000256" key="3">
    <source>
        <dbReference type="ARBA" id="ARBA00004496"/>
    </source>
</evidence>
<sequence>MIDPKTIGEVIYTREDIKKRVEELGKQISEEYAGKEIILVCILKGSFAFTADLAREIDIPCSIEFMQVSSYSNGTTTSGSLKIIKDINVPVDGKHLLIIEDIIDTGITLNNLKKMFDTRNPASVKLCAFLDKPSRRQAPIEADYVGFTVEDNFLVGYGLDYAQHFRNLPYIAILKEEYYK</sequence>
<evidence type="ECO:0000256" key="13">
    <source>
        <dbReference type="ARBA" id="ARBA00022842"/>
    </source>
</evidence>
<accession>A0A926ILY6</accession>
<dbReference type="GO" id="GO:0032263">
    <property type="term" value="P:GMP salvage"/>
    <property type="evidence" value="ECO:0007669"/>
    <property type="project" value="TreeGrafter"/>
</dbReference>
<keyword evidence="11 16" id="KW-0660">Purine salvage</keyword>
<gene>
    <name evidence="18" type="primary">hpt</name>
    <name evidence="18" type="ORF">H8706_01250</name>
</gene>
<dbReference type="SUPFAM" id="SSF53271">
    <property type="entry name" value="PRTase-like"/>
    <property type="match status" value="1"/>
</dbReference>
<dbReference type="InterPro" id="IPR050408">
    <property type="entry name" value="HGPRT"/>
</dbReference>
<comment type="pathway">
    <text evidence="5">Purine metabolism; GMP biosynthesis via salvage pathway; GMP from guanine: step 1/1.</text>
</comment>
<evidence type="ECO:0000256" key="9">
    <source>
        <dbReference type="ARBA" id="ARBA00022679"/>
    </source>
</evidence>
<protein>
    <recommendedName>
        <fullName evidence="16">Hypoxanthine phosphoribosyltransferase</fullName>
        <ecNumber evidence="16">2.4.2.8</ecNumber>
    </recommendedName>
</protein>
<comment type="catalytic activity">
    <reaction evidence="14">
        <text>GMP + diphosphate = guanine + 5-phospho-alpha-D-ribose 1-diphosphate</text>
        <dbReference type="Rhea" id="RHEA:25424"/>
        <dbReference type="ChEBI" id="CHEBI:16235"/>
        <dbReference type="ChEBI" id="CHEBI:33019"/>
        <dbReference type="ChEBI" id="CHEBI:58017"/>
        <dbReference type="ChEBI" id="CHEBI:58115"/>
        <dbReference type="EC" id="2.4.2.8"/>
    </reaction>
    <physiologicalReaction direction="right-to-left" evidence="14">
        <dbReference type="Rhea" id="RHEA:25426"/>
    </physiologicalReaction>
</comment>
<dbReference type="PANTHER" id="PTHR43340:SF1">
    <property type="entry name" value="HYPOXANTHINE PHOSPHORIBOSYLTRANSFERASE"/>
    <property type="match status" value="1"/>
</dbReference>
<keyword evidence="13 16" id="KW-0460">Magnesium</keyword>
<dbReference type="GO" id="GO:0046100">
    <property type="term" value="P:hypoxanthine metabolic process"/>
    <property type="evidence" value="ECO:0007669"/>
    <property type="project" value="TreeGrafter"/>
</dbReference>
<dbReference type="AlphaFoldDB" id="A0A926ILY6"/>
<comment type="cofactor">
    <cofactor evidence="1 16">
        <name>Mg(2+)</name>
        <dbReference type="ChEBI" id="CHEBI:18420"/>
    </cofactor>
</comment>